<name>A9P0T6_PICSI</name>
<organism evidence="2">
    <name type="scientific">Picea sitchensis</name>
    <name type="common">Sitka spruce</name>
    <name type="synonym">Pinus sitchensis</name>
    <dbReference type="NCBI Taxonomy" id="3332"/>
    <lineage>
        <taxon>Eukaryota</taxon>
        <taxon>Viridiplantae</taxon>
        <taxon>Streptophyta</taxon>
        <taxon>Embryophyta</taxon>
        <taxon>Tracheophyta</taxon>
        <taxon>Spermatophyta</taxon>
        <taxon>Pinopsida</taxon>
        <taxon>Pinidae</taxon>
        <taxon>Conifers I</taxon>
        <taxon>Pinales</taxon>
        <taxon>Pinaceae</taxon>
        <taxon>Picea</taxon>
    </lineage>
</organism>
<accession>A9P0T6</accession>
<evidence type="ECO:0000256" key="1">
    <source>
        <dbReference type="SAM" id="MobiDB-lite"/>
    </source>
</evidence>
<sequence length="87" mass="9354">MEIFLVLERGSHGTGLHHFHSSGSHGNIHTKIQRRSHGHAGHPRGLQWVPAAMGAPGRVSSSGSPADGLFIRRQVVSEDKNEEAISS</sequence>
<reference evidence="2" key="1">
    <citation type="journal article" date="2008" name="BMC Genomics">
        <title>A conifer genomics resource of 200,000 spruce (Picea spp.) ESTs and 6,464 high-quality, sequence-finished full-length cDNAs for Sitka spruce (Picea sitchensis).</title>
        <authorList>
            <person name="Ralph S.G."/>
            <person name="Chun H.J."/>
            <person name="Kolosova N."/>
            <person name="Cooper D."/>
            <person name="Oddy C."/>
            <person name="Ritland C.E."/>
            <person name="Kirkpatrick R."/>
            <person name="Moore R."/>
            <person name="Barber S."/>
            <person name="Holt R.A."/>
            <person name="Jones S.J."/>
            <person name="Marra M.A."/>
            <person name="Douglas C.J."/>
            <person name="Ritland K."/>
            <person name="Bohlmann J."/>
        </authorList>
    </citation>
    <scope>NUCLEOTIDE SEQUENCE</scope>
    <source>
        <tissue evidence="2">Green portion of the leader tissue</tissue>
    </source>
</reference>
<protein>
    <submittedName>
        <fullName evidence="2">Uncharacterized protein</fullName>
    </submittedName>
</protein>
<dbReference type="AlphaFoldDB" id="A9P0T6"/>
<proteinExistence type="evidence at transcript level"/>
<feature type="region of interest" description="Disordered" evidence="1">
    <location>
        <begin position="14"/>
        <end position="46"/>
    </location>
</feature>
<feature type="compositionally biased region" description="Basic residues" evidence="1">
    <location>
        <begin position="31"/>
        <end position="42"/>
    </location>
</feature>
<evidence type="ECO:0000313" key="2">
    <source>
        <dbReference type="EMBL" id="ABK26497.1"/>
    </source>
</evidence>
<dbReference type="EMBL" id="EF087244">
    <property type="protein sequence ID" value="ABK26497.1"/>
    <property type="molecule type" value="mRNA"/>
</dbReference>